<accession>A0A5B7KHB2</accession>
<protein>
    <submittedName>
        <fullName evidence="1">Uncharacterized protein</fullName>
    </submittedName>
</protein>
<evidence type="ECO:0000313" key="2">
    <source>
        <dbReference type="Proteomes" id="UP000324222"/>
    </source>
</evidence>
<proteinExistence type="predicted"/>
<dbReference type="AlphaFoldDB" id="A0A5B7KHB2"/>
<reference evidence="1 2" key="1">
    <citation type="submission" date="2019-05" db="EMBL/GenBank/DDBJ databases">
        <title>Another draft genome of Portunus trituberculatus and its Hox gene families provides insights of decapod evolution.</title>
        <authorList>
            <person name="Jeong J.-H."/>
            <person name="Song I."/>
            <person name="Kim S."/>
            <person name="Choi T."/>
            <person name="Kim D."/>
            <person name="Ryu S."/>
            <person name="Kim W."/>
        </authorList>
    </citation>
    <scope>NUCLEOTIDE SEQUENCE [LARGE SCALE GENOMIC DNA]</scope>
    <source>
        <tissue evidence="1">Muscle</tissue>
    </source>
</reference>
<evidence type="ECO:0000313" key="1">
    <source>
        <dbReference type="EMBL" id="MPD06206.1"/>
    </source>
</evidence>
<dbReference type="Proteomes" id="UP000324222">
    <property type="component" value="Unassembled WGS sequence"/>
</dbReference>
<comment type="caution">
    <text evidence="1">The sequence shown here is derived from an EMBL/GenBank/DDBJ whole genome shotgun (WGS) entry which is preliminary data.</text>
</comment>
<gene>
    <name evidence="1" type="ORF">E2C01_102000</name>
</gene>
<keyword evidence="2" id="KW-1185">Reference proteome</keyword>
<organism evidence="1 2">
    <name type="scientific">Portunus trituberculatus</name>
    <name type="common">Swimming crab</name>
    <name type="synonym">Neptunus trituberculatus</name>
    <dbReference type="NCBI Taxonomy" id="210409"/>
    <lineage>
        <taxon>Eukaryota</taxon>
        <taxon>Metazoa</taxon>
        <taxon>Ecdysozoa</taxon>
        <taxon>Arthropoda</taxon>
        <taxon>Crustacea</taxon>
        <taxon>Multicrustacea</taxon>
        <taxon>Malacostraca</taxon>
        <taxon>Eumalacostraca</taxon>
        <taxon>Eucarida</taxon>
        <taxon>Decapoda</taxon>
        <taxon>Pleocyemata</taxon>
        <taxon>Brachyura</taxon>
        <taxon>Eubrachyura</taxon>
        <taxon>Portunoidea</taxon>
        <taxon>Portunidae</taxon>
        <taxon>Portuninae</taxon>
        <taxon>Portunus</taxon>
    </lineage>
</organism>
<dbReference type="EMBL" id="VSRR010149939">
    <property type="protein sequence ID" value="MPD06206.1"/>
    <property type="molecule type" value="Genomic_DNA"/>
</dbReference>
<sequence length="127" mass="14097">MQYSPTPQPSIHHSIPSRTSSCTLPLPPLVSPSGRLWPAYKTELAYSSQYAEPPCTKPTIMAQDLLPIKQRATLNPYNAYPVLTSGQCKDLMFLSLLYSYVPSLRSVWEACGRIEAVGVAGRWAERV</sequence>
<name>A0A5B7KHB2_PORTR</name>